<dbReference type="InterPro" id="IPR033699">
    <property type="entry name" value="POLO_box_Plk4_1"/>
</dbReference>
<feature type="region of interest" description="Disordered" evidence="17">
    <location>
        <begin position="446"/>
        <end position="467"/>
    </location>
</feature>
<dbReference type="OrthoDB" id="10004143at2759"/>
<evidence type="ECO:0000256" key="5">
    <source>
        <dbReference type="ARBA" id="ARBA00022527"/>
    </source>
</evidence>
<feature type="domain" description="Cryptic POLO box 1 (CPB1)" evidence="20">
    <location>
        <begin position="615"/>
        <end position="728"/>
    </location>
</feature>
<dbReference type="SUPFAM" id="SSF56112">
    <property type="entry name" value="Protein kinase-like (PK-like)"/>
    <property type="match status" value="1"/>
</dbReference>
<dbReference type="InterPro" id="IPR046437">
    <property type="entry name" value="Ser_Thr-PK_POLO_box_1_sf"/>
</dbReference>
<dbReference type="OMA" id="NIVERCH"/>
<keyword evidence="23" id="KW-1185">Reference proteome</keyword>
<dbReference type="InterPro" id="IPR000719">
    <property type="entry name" value="Prot_kinase_dom"/>
</dbReference>
<evidence type="ECO:0000256" key="1">
    <source>
        <dbReference type="ARBA" id="ARBA00004114"/>
    </source>
</evidence>
<evidence type="ECO:0000259" key="20">
    <source>
        <dbReference type="PROSITE" id="PS51984"/>
    </source>
</evidence>
<dbReference type="InterPro" id="IPR033698">
    <property type="entry name" value="POLO_box_Plk4_2"/>
</dbReference>
<evidence type="ECO:0000256" key="13">
    <source>
        <dbReference type="ARBA" id="ARBA00030429"/>
    </source>
</evidence>
<dbReference type="PANTHER" id="PTHR24345">
    <property type="entry name" value="SERINE/THREONINE-PROTEIN KINASE PLK"/>
    <property type="match status" value="1"/>
</dbReference>
<dbReference type="STRING" id="137246.A0A401SRM0"/>
<dbReference type="Pfam" id="PF18409">
    <property type="entry name" value="Plk4_PB2"/>
    <property type="match status" value="1"/>
</dbReference>
<feature type="region of interest" description="Disordered" evidence="17">
    <location>
        <begin position="280"/>
        <end position="316"/>
    </location>
</feature>
<evidence type="ECO:0000256" key="2">
    <source>
        <dbReference type="ARBA" id="ARBA00012424"/>
    </source>
</evidence>
<feature type="domain" description="Protein kinase" evidence="18">
    <location>
        <begin position="10"/>
        <end position="276"/>
    </location>
</feature>
<keyword evidence="10" id="KW-0832">Ubl conjugation</keyword>
<gene>
    <name evidence="22" type="ORF">chiPu_0011492</name>
</gene>
<dbReference type="Gene3D" id="2.40.50.930">
    <property type="match status" value="1"/>
</dbReference>
<evidence type="ECO:0000313" key="22">
    <source>
        <dbReference type="EMBL" id="GCC33026.1"/>
    </source>
</evidence>
<sequence length="994" mass="110770">LVVGVNGGFFENGGIVFRGGWREVARVLTSYSVPWGGAAVNGMATVCIGDTIKIDKKAMHKVGMVQRVRNEVEIHCQLKHPSILELYNYFEDDNYVYLVLEMCHNGEMSRYLKNRKATFSEDEARHFMHHIVTGMLYLHSHGILHRDLTLSNLLLTSDMNIKIADFGLATQLKMPNEKHFTMCGTPNYIAPEIATHSAHGLESDVWSLGCMFYTFLVGKPPFDTDTVKHTLNKVMLADYKMPTFISNEAQDLIYQLLRKNPEDRISLSSVLDHSFMLKCPSSRSKSSETVEDSMDSGHATISTGYTTGTGSSGASTMGRLQLKTKQVIGQFLPNKMAVITSHNRLNNSSMEGSAVFSDKSIQNSEIIRADRGRIVQIAEEERPHSRWLRRAHSTDRSGTFQSQITEKPGSTLERCHSVDALTISARPRMYSPANLYGDGYIDNQQVNKDSSDIGGSHDKSTISPPVKQAAKSKVTQEAESNGPFLEQLSQIGMTHRWFEDGQAHNAPFKTVMDVSAESSTSGSFQCGRKQQVMKEVISASTWGKHPSNQVKNDSFYQESCFKAQMGIRKYDGVLRPHSAKAGNEQADVPYNCRQVLKPQGFIQQERQPSENRSKMLQELVSPLRAHRLKPIRQKTKNAVVSILDSEEVCMELLKGSGTQERVKEVLRISSDGSMIHIYYPNEGKGFPLDDRPPSPPEDVFVYRFDNLPEKYWKKYQYASKFVHLVRSKTPKVTLYTKYAKCMLMENSPQADVEVCFYDGAKINKSSEFLRIIEKSGKSHTYKGTKINGPSEEINSYMEHAHEAHQTCLELESIIAVQDERKEMQVSFFPIIIGRRPSSTDPMLSPAPSVGSKSAVGEQPQIQHIFSSQATSITPSICSCESSSLTTITVEKNKSAPSTQTVVSPSPGQVLKSVFVPNVGWASQLISGEVWVQFNDGSQLLVQAGVASVIYTSPQGQAIRYGQNEKIPDHVKGKLQCLSSILGLLANQTNQHTIQ</sequence>
<feature type="compositionally biased region" description="Low complexity" evidence="17">
    <location>
        <begin position="300"/>
        <end position="316"/>
    </location>
</feature>
<comment type="subcellular location">
    <subcellularLocation>
        <location evidence="1">Cytoplasm</location>
        <location evidence="1">Cytoskeleton</location>
        <location evidence="1">Microtubule organizing center</location>
        <location evidence="1">Centrosome</location>
        <location evidence="1">Centriole</location>
    </subcellularLocation>
</comment>
<keyword evidence="7" id="KW-0547">Nucleotide-binding</keyword>
<dbReference type="Pfam" id="PF00069">
    <property type="entry name" value="Pkinase"/>
    <property type="match status" value="1"/>
</dbReference>
<dbReference type="PANTHER" id="PTHR24345:SF89">
    <property type="entry name" value="SERINE_THREONINE-PROTEIN KINASE PLK4"/>
    <property type="match status" value="1"/>
</dbReference>
<evidence type="ECO:0000256" key="12">
    <source>
        <dbReference type="ARBA" id="ARBA00030332"/>
    </source>
</evidence>
<keyword evidence="5" id="KW-0723">Serine/threonine-protein kinase</keyword>
<dbReference type="Proteomes" id="UP000287033">
    <property type="component" value="Unassembled WGS sequence"/>
</dbReference>
<evidence type="ECO:0000256" key="11">
    <source>
        <dbReference type="ARBA" id="ARBA00023212"/>
    </source>
</evidence>
<dbReference type="GO" id="GO:0004674">
    <property type="term" value="F:protein serine/threonine kinase activity"/>
    <property type="evidence" value="ECO:0007669"/>
    <property type="project" value="UniProtKB-KW"/>
</dbReference>
<dbReference type="InterPro" id="IPR033696">
    <property type="entry name" value="POLO_box_Plk4_C"/>
</dbReference>
<proteinExistence type="predicted"/>
<dbReference type="InterPro" id="IPR047108">
    <property type="entry name" value="Plk4-like_POLO_box_2_sf"/>
</dbReference>
<dbReference type="FunFam" id="3.30.1120.120:FF:000001">
    <property type="entry name" value="serine/threonine-protein kinase PLK4 isoform X2"/>
    <property type="match status" value="1"/>
</dbReference>
<evidence type="ECO:0000256" key="17">
    <source>
        <dbReference type="SAM" id="MobiDB-lite"/>
    </source>
</evidence>
<dbReference type="CDD" id="cd13114">
    <property type="entry name" value="POLO_box_Plk4_1"/>
    <property type="match status" value="1"/>
</dbReference>
<evidence type="ECO:0000259" key="21">
    <source>
        <dbReference type="PROSITE" id="PS51985"/>
    </source>
</evidence>
<dbReference type="EC" id="2.7.11.21" evidence="2"/>
<evidence type="ECO:0000259" key="19">
    <source>
        <dbReference type="PROSITE" id="PS50078"/>
    </source>
</evidence>
<evidence type="ECO:0000256" key="16">
    <source>
        <dbReference type="ARBA" id="ARBA00048347"/>
    </source>
</evidence>
<dbReference type="EMBL" id="BEZZ01000480">
    <property type="protein sequence ID" value="GCC33026.1"/>
    <property type="molecule type" value="Genomic_DNA"/>
</dbReference>
<dbReference type="PROSITE" id="PS51985">
    <property type="entry name" value="CPB2"/>
    <property type="match status" value="1"/>
</dbReference>
<dbReference type="CDD" id="cd13116">
    <property type="entry name" value="POLO_box_Plk4_3"/>
    <property type="match status" value="1"/>
</dbReference>
<dbReference type="Gene3D" id="1.10.510.10">
    <property type="entry name" value="Transferase(Phosphotransferase) domain 1"/>
    <property type="match status" value="1"/>
</dbReference>
<protein>
    <recommendedName>
        <fullName evidence="3">Serine/threonine-protein kinase PLK4</fullName>
        <ecNumber evidence="2">2.7.11.21</ecNumber>
    </recommendedName>
    <alternativeName>
        <fullName evidence="12">Polo-like kinase 4</fullName>
    </alternativeName>
    <alternativeName>
        <fullName evidence="13 14">Serine/threonine-protein kinase SAK</fullName>
    </alternativeName>
</protein>
<dbReference type="PROSITE" id="PS50078">
    <property type="entry name" value="POLO_BOX"/>
    <property type="match status" value="1"/>
</dbReference>
<dbReference type="PROSITE" id="PS00109">
    <property type="entry name" value="PROTEIN_KINASE_TYR"/>
    <property type="match status" value="1"/>
</dbReference>
<feature type="domain" description="POLO box" evidence="19">
    <location>
        <begin position="908"/>
        <end position="986"/>
    </location>
</feature>
<evidence type="ECO:0000256" key="15">
    <source>
        <dbReference type="ARBA" id="ARBA00047802"/>
    </source>
</evidence>
<comment type="caution">
    <text evidence="22">The sequence shown here is derived from an EMBL/GenBank/DDBJ whole genome shotgun (WGS) entry which is preliminary data.</text>
</comment>
<feature type="non-terminal residue" evidence="22">
    <location>
        <position position="1"/>
    </location>
</feature>
<evidence type="ECO:0000256" key="7">
    <source>
        <dbReference type="ARBA" id="ARBA00022741"/>
    </source>
</evidence>
<evidence type="ECO:0000313" key="23">
    <source>
        <dbReference type="Proteomes" id="UP000287033"/>
    </source>
</evidence>
<evidence type="ECO:0000256" key="4">
    <source>
        <dbReference type="ARBA" id="ARBA00022490"/>
    </source>
</evidence>
<dbReference type="FunFam" id="1.10.510.10:FF:000576">
    <property type="entry name" value="Serine/threonine-protein kinase PLK4"/>
    <property type="match status" value="1"/>
</dbReference>
<dbReference type="Pfam" id="PF18190">
    <property type="entry name" value="Plk4_PB1"/>
    <property type="match status" value="1"/>
</dbReference>
<dbReference type="Gene3D" id="3.30.1120.130">
    <property type="match status" value="1"/>
</dbReference>
<dbReference type="Gene3D" id="3.30.1120.120">
    <property type="match status" value="1"/>
</dbReference>
<dbReference type="AlphaFoldDB" id="A0A401SRM0"/>
<dbReference type="InterPro" id="IPR011009">
    <property type="entry name" value="Kinase-like_dom_sf"/>
</dbReference>
<dbReference type="GO" id="GO:0005524">
    <property type="term" value="F:ATP binding"/>
    <property type="evidence" value="ECO:0007669"/>
    <property type="project" value="UniProtKB-KW"/>
</dbReference>
<evidence type="ECO:0000259" key="18">
    <source>
        <dbReference type="PROSITE" id="PS50011"/>
    </source>
</evidence>
<evidence type="ECO:0000256" key="9">
    <source>
        <dbReference type="ARBA" id="ARBA00022840"/>
    </source>
</evidence>
<dbReference type="InterPro" id="IPR000959">
    <property type="entry name" value="POLO_box_dom"/>
</dbReference>
<evidence type="ECO:0000256" key="8">
    <source>
        <dbReference type="ARBA" id="ARBA00022777"/>
    </source>
</evidence>
<keyword evidence="11" id="KW-0206">Cytoskeleton</keyword>
<dbReference type="GO" id="GO:0005634">
    <property type="term" value="C:nucleus"/>
    <property type="evidence" value="ECO:0007669"/>
    <property type="project" value="TreeGrafter"/>
</dbReference>
<evidence type="ECO:0000256" key="14">
    <source>
        <dbReference type="ARBA" id="ARBA00030924"/>
    </source>
</evidence>
<comment type="catalytic activity">
    <reaction evidence="15">
        <text>L-threonyl-[protein] + ATP = O-phospho-L-threonyl-[protein] + ADP + H(+)</text>
        <dbReference type="Rhea" id="RHEA:46608"/>
        <dbReference type="Rhea" id="RHEA-COMP:11060"/>
        <dbReference type="Rhea" id="RHEA-COMP:11605"/>
        <dbReference type="ChEBI" id="CHEBI:15378"/>
        <dbReference type="ChEBI" id="CHEBI:30013"/>
        <dbReference type="ChEBI" id="CHEBI:30616"/>
        <dbReference type="ChEBI" id="CHEBI:61977"/>
        <dbReference type="ChEBI" id="CHEBI:456216"/>
        <dbReference type="EC" id="2.7.11.21"/>
    </reaction>
</comment>
<dbReference type="PROSITE" id="PS50011">
    <property type="entry name" value="PROTEIN_KINASE_DOM"/>
    <property type="match status" value="1"/>
</dbReference>
<evidence type="ECO:0000256" key="6">
    <source>
        <dbReference type="ARBA" id="ARBA00022679"/>
    </source>
</evidence>
<keyword evidence="6" id="KW-0808">Transferase</keyword>
<evidence type="ECO:0000256" key="10">
    <source>
        <dbReference type="ARBA" id="ARBA00022843"/>
    </source>
</evidence>
<keyword evidence="8" id="KW-0418">Kinase</keyword>
<dbReference type="FunFam" id="2.40.50.930:FF:000001">
    <property type="entry name" value="Serine/threonine-protein kinase PLK4"/>
    <property type="match status" value="1"/>
</dbReference>
<feature type="compositionally biased region" description="Basic and acidic residues" evidence="17">
    <location>
        <begin position="449"/>
        <end position="460"/>
    </location>
</feature>
<comment type="catalytic activity">
    <reaction evidence="16">
        <text>L-seryl-[protein] + ATP = O-phospho-L-seryl-[protein] + ADP + H(+)</text>
        <dbReference type="Rhea" id="RHEA:17989"/>
        <dbReference type="Rhea" id="RHEA-COMP:9863"/>
        <dbReference type="Rhea" id="RHEA-COMP:11604"/>
        <dbReference type="ChEBI" id="CHEBI:15378"/>
        <dbReference type="ChEBI" id="CHEBI:29999"/>
        <dbReference type="ChEBI" id="CHEBI:30616"/>
        <dbReference type="ChEBI" id="CHEBI:83421"/>
        <dbReference type="ChEBI" id="CHEBI:456216"/>
        <dbReference type="EC" id="2.7.11.21"/>
    </reaction>
</comment>
<dbReference type="SUPFAM" id="SSF82615">
    <property type="entry name" value="Polo-box domain"/>
    <property type="match status" value="1"/>
</dbReference>
<dbReference type="CDD" id="cd13115">
    <property type="entry name" value="POLO_box_Plk4_2"/>
    <property type="match status" value="1"/>
</dbReference>
<accession>A0A401SRM0</accession>
<keyword evidence="9" id="KW-0067">ATP-binding</keyword>
<organism evidence="22 23">
    <name type="scientific">Chiloscyllium punctatum</name>
    <name type="common">Brownbanded bambooshark</name>
    <name type="synonym">Hemiscyllium punctatum</name>
    <dbReference type="NCBI Taxonomy" id="137246"/>
    <lineage>
        <taxon>Eukaryota</taxon>
        <taxon>Metazoa</taxon>
        <taxon>Chordata</taxon>
        <taxon>Craniata</taxon>
        <taxon>Vertebrata</taxon>
        <taxon>Chondrichthyes</taxon>
        <taxon>Elasmobranchii</taxon>
        <taxon>Galeomorphii</taxon>
        <taxon>Galeoidea</taxon>
        <taxon>Orectolobiformes</taxon>
        <taxon>Hemiscylliidae</taxon>
        <taxon>Chiloscyllium</taxon>
    </lineage>
</organism>
<reference evidence="22 23" key="1">
    <citation type="journal article" date="2018" name="Nat. Ecol. Evol.">
        <title>Shark genomes provide insights into elasmobranch evolution and the origin of vertebrates.</title>
        <authorList>
            <person name="Hara Y"/>
            <person name="Yamaguchi K"/>
            <person name="Onimaru K"/>
            <person name="Kadota M"/>
            <person name="Koyanagi M"/>
            <person name="Keeley SD"/>
            <person name="Tatsumi K"/>
            <person name="Tanaka K"/>
            <person name="Motone F"/>
            <person name="Kageyama Y"/>
            <person name="Nozu R"/>
            <person name="Adachi N"/>
            <person name="Nishimura O"/>
            <person name="Nakagawa R"/>
            <person name="Tanegashima C"/>
            <person name="Kiyatake I"/>
            <person name="Matsumoto R"/>
            <person name="Murakumo K"/>
            <person name="Nishida K"/>
            <person name="Terakita A"/>
            <person name="Kuratani S"/>
            <person name="Sato K"/>
            <person name="Hyodo S Kuraku.S."/>
        </authorList>
    </citation>
    <scope>NUCLEOTIDE SEQUENCE [LARGE SCALE GENOMIC DNA]</scope>
</reference>
<dbReference type="FunFam" id="3.30.1120.130:FF:000001">
    <property type="entry name" value="serine/threonine-protein kinase PLK4 isoform X1"/>
    <property type="match status" value="1"/>
</dbReference>
<dbReference type="InterPro" id="IPR008266">
    <property type="entry name" value="Tyr_kinase_AS"/>
</dbReference>
<dbReference type="GO" id="GO:0005814">
    <property type="term" value="C:centriole"/>
    <property type="evidence" value="ECO:0007669"/>
    <property type="project" value="UniProtKB-SubCell"/>
</dbReference>
<keyword evidence="4" id="KW-0963">Cytoplasm</keyword>
<evidence type="ECO:0000256" key="3">
    <source>
        <dbReference type="ARBA" id="ARBA00020245"/>
    </source>
</evidence>
<feature type="domain" description="Cryptic POLO box 2 (CPB2)" evidence="21">
    <location>
        <begin position="729"/>
        <end position="842"/>
    </location>
</feature>
<name>A0A401SRM0_CHIPU</name>
<dbReference type="PROSITE" id="PS51984">
    <property type="entry name" value="CPB1"/>
    <property type="match status" value="1"/>
</dbReference>